<dbReference type="SUPFAM" id="SSF57903">
    <property type="entry name" value="FYVE/PHD zinc finger"/>
    <property type="match status" value="1"/>
</dbReference>
<dbReference type="Gene3D" id="3.30.70.330">
    <property type="match status" value="1"/>
</dbReference>
<evidence type="ECO:0000256" key="15">
    <source>
        <dbReference type="PROSITE-ProRule" id="PRU00091"/>
    </source>
</evidence>
<feature type="region of interest" description="Disordered" evidence="17">
    <location>
        <begin position="699"/>
        <end position="720"/>
    </location>
</feature>
<dbReference type="Proteomes" id="UP000267029">
    <property type="component" value="Unassembled WGS sequence"/>
</dbReference>
<feature type="compositionally biased region" description="Polar residues" evidence="17">
    <location>
        <begin position="150"/>
        <end position="160"/>
    </location>
</feature>
<dbReference type="GO" id="GO:0008270">
    <property type="term" value="F:zinc ion binding"/>
    <property type="evidence" value="ECO:0007669"/>
    <property type="project" value="UniProtKB-KW"/>
</dbReference>
<feature type="compositionally biased region" description="Low complexity" evidence="17">
    <location>
        <begin position="810"/>
        <end position="840"/>
    </location>
</feature>
<feature type="region of interest" description="Disordered" evidence="17">
    <location>
        <begin position="23"/>
        <end position="78"/>
    </location>
</feature>
<accession>A0A158QUA7</accession>
<evidence type="ECO:0000256" key="7">
    <source>
        <dbReference type="ARBA" id="ARBA00022816"/>
    </source>
</evidence>
<evidence type="ECO:0000256" key="9">
    <source>
        <dbReference type="ARBA" id="ARBA00022927"/>
    </source>
</evidence>
<dbReference type="GO" id="GO:0006999">
    <property type="term" value="P:nuclear pore organization"/>
    <property type="evidence" value="ECO:0007669"/>
    <property type="project" value="TreeGrafter"/>
</dbReference>
<dbReference type="PANTHER" id="PTHR21527:SF6">
    <property type="entry name" value="NUCLEOPORIN NUP35"/>
    <property type="match status" value="1"/>
</dbReference>
<evidence type="ECO:0000259" key="19">
    <source>
        <dbReference type="PROSITE" id="PS51472"/>
    </source>
</evidence>
<dbReference type="GO" id="GO:0003676">
    <property type="term" value="F:nucleic acid binding"/>
    <property type="evidence" value="ECO:0007669"/>
    <property type="project" value="InterPro"/>
</dbReference>
<evidence type="ECO:0000256" key="8">
    <source>
        <dbReference type="ARBA" id="ARBA00022833"/>
    </source>
</evidence>
<dbReference type="GO" id="GO:0044615">
    <property type="term" value="C:nuclear pore nuclear basket"/>
    <property type="evidence" value="ECO:0007669"/>
    <property type="project" value="TreeGrafter"/>
</dbReference>
<gene>
    <name evidence="20" type="ORF">MCOS_LOCUS5981</name>
</gene>
<feature type="compositionally biased region" description="Polar residues" evidence="17">
    <location>
        <begin position="104"/>
        <end position="114"/>
    </location>
</feature>
<keyword evidence="9" id="KW-0653">Protein transport</keyword>
<dbReference type="GO" id="GO:0005543">
    <property type="term" value="F:phospholipid binding"/>
    <property type="evidence" value="ECO:0007669"/>
    <property type="project" value="TreeGrafter"/>
</dbReference>
<feature type="compositionally biased region" description="Polar residues" evidence="17">
    <location>
        <begin position="23"/>
        <end position="40"/>
    </location>
</feature>
<evidence type="ECO:0000256" key="11">
    <source>
        <dbReference type="ARBA" id="ARBA00023132"/>
    </source>
</evidence>
<protein>
    <recommendedName>
        <fullName evidence="3">Nucleoporin NUP35</fullName>
    </recommendedName>
    <alternativeName>
        <fullName evidence="14">35 kDa nucleoporin</fullName>
    </alternativeName>
    <alternativeName>
        <fullName evidence="13">Nucleoporin NUP53</fullName>
    </alternativeName>
</protein>
<evidence type="ECO:0000313" key="21">
    <source>
        <dbReference type="Proteomes" id="UP000267029"/>
    </source>
</evidence>
<evidence type="ECO:0000256" key="13">
    <source>
        <dbReference type="ARBA" id="ARBA00029997"/>
    </source>
</evidence>
<feature type="region of interest" description="Disordered" evidence="17">
    <location>
        <begin position="90"/>
        <end position="160"/>
    </location>
</feature>
<dbReference type="InterPro" id="IPR017455">
    <property type="entry name" value="Znf_FYVE-rel"/>
</dbReference>
<keyword evidence="10" id="KW-0811">Translocation</keyword>
<dbReference type="SUPFAM" id="SSF54928">
    <property type="entry name" value="RNA-binding domain, RBD"/>
    <property type="match status" value="1"/>
</dbReference>
<name>A0A158QUA7_MESCO</name>
<dbReference type="EMBL" id="UXSR01005226">
    <property type="protein sequence ID" value="VDD79978.1"/>
    <property type="molecule type" value="Genomic_DNA"/>
</dbReference>
<keyword evidence="4 16" id="KW-0813">Transport</keyword>
<dbReference type="PROSITE" id="PS50178">
    <property type="entry name" value="ZF_FYVE"/>
    <property type="match status" value="1"/>
</dbReference>
<keyword evidence="12 16" id="KW-0539">Nucleus</keyword>
<keyword evidence="21" id="KW-1185">Reference proteome</keyword>
<evidence type="ECO:0000256" key="4">
    <source>
        <dbReference type="ARBA" id="ARBA00022448"/>
    </source>
</evidence>
<evidence type="ECO:0000256" key="14">
    <source>
        <dbReference type="ARBA" id="ARBA00030250"/>
    </source>
</evidence>
<keyword evidence="11 16" id="KW-0906">Nuclear pore complex</keyword>
<evidence type="ECO:0000256" key="3">
    <source>
        <dbReference type="ARBA" id="ARBA00016439"/>
    </source>
</evidence>
<evidence type="ECO:0000256" key="5">
    <source>
        <dbReference type="ARBA" id="ARBA00022723"/>
    </source>
</evidence>
<dbReference type="PANTHER" id="PTHR21527">
    <property type="entry name" value="NUCLEOPORIN NUP35"/>
    <property type="match status" value="1"/>
</dbReference>
<dbReference type="GO" id="GO:0017056">
    <property type="term" value="F:structural constituent of nuclear pore"/>
    <property type="evidence" value="ECO:0007669"/>
    <property type="project" value="TreeGrafter"/>
</dbReference>
<dbReference type="STRING" id="53468.A0A158QUA7"/>
<reference evidence="20 21" key="1">
    <citation type="submission" date="2018-10" db="EMBL/GenBank/DDBJ databases">
        <authorList>
            <consortium name="Pathogen Informatics"/>
        </authorList>
    </citation>
    <scope>NUCLEOTIDE SEQUENCE [LARGE SCALE GENOMIC DNA]</scope>
</reference>
<dbReference type="InterPro" id="IPR013083">
    <property type="entry name" value="Znf_RING/FYVE/PHD"/>
</dbReference>
<comment type="subcellular location">
    <subcellularLocation>
        <location evidence="1">Nucleus</location>
        <location evidence="1">Nuclear pore complex</location>
    </subcellularLocation>
</comment>
<evidence type="ECO:0000256" key="6">
    <source>
        <dbReference type="ARBA" id="ARBA00022771"/>
    </source>
</evidence>
<dbReference type="Gene3D" id="3.30.40.10">
    <property type="entry name" value="Zinc/RING finger domain, C3HC4 (zinc finger)"/>
    <property type="match status" value="1"/>
</dbReference>
<dbReference type="SMART" id="SM00064">
    <property type="entry name" value="FYVE"/>
    <property type="match status" value="1"/>
</dbReference>
<dbReference type="GO" id="GO:0044613">
    <property type="term" value="C:nuclear pore central transport channel"/>
    <property type="evidence" value="ECO:0007669"/>
    <property type="project" value="TreeGrafter"/>
</dbReference>
<evidence type="ECO:0000256" key="17">
    <source>
        <dbReference type="SAM" id="MobiDB-lite"/>
    </source>
</evidence>
<keyword evidence="7 16" id="KW-0509">mRNA transport</keyword>
<feature type="domain" description="RRM Nup35-type" evidence="19">
    <location>
        <begin position="175"/>
        <end position="265"/>
    </location>
</feature>
<dbReference type="InterPro" id="IPR012677">
    <property type="entry name" value="Nucleotide-bd_a/b_plait_sf"/>
</dbReference>
<dbReference type="FunFam" id="3.30.70.330:FF:000095">
    <property type="entry name" value="Putative Nucleoporin NUP53"/>
    <property type="match status" value="1"/>
</dbReference>
<dbReference type="InterPro" id="IPR011011">
    <property type="entry name" value="Znf_FYVE_PHD"/>
</dbReference>
<dbReference type="Pfam" id="PF05172">
    <property type="entry name" value="RRM_Nup35"/>
    <property type="match status" value="1"/>
</dbReference>
<keyword evidence="6 15" id="KW-0863">Zinc-finger</keyword>
<evidence type="ECO:0000313" key="20">
    <source>
        <dbReference type="EMBL" id="VDD79978.1"/>
    </source>
</evidence>
<dbReference type="OrthoDB" id="3365060at2759"/>
<sequence length="973" mass="107731">MAASRFGSPVCISSPSAVHNFQSEAMTVGSPPQQSNTPSGSKFLPGFLMGDFHSTPSERFHASSFTKSPPCSPVPQHPRYLQARLSGLKPVPTLDRSSRRHASPPTQGLWSAASQKKLVELGDSQSSVEPMPTKSPKPTSSVYPRFGTPKTASPFENTSSKEGLVENDWSFLPDDESATWITVFGYAVVDVSSFLYNPAQASSVLQQFSHFGTIQKYLITNEGNWMHIKYANKIHAKCALNKNGRVFPGNIMIGVRRCTDTEVMRSAAAVAPCNSNPIDVSSHEIFKSPAPKFESLAPTAEPRSKTATAVDSPLQLNHSFSDATKQNSVCPNPGLSRHSSMRPLAAAYQPPPRVQVSRTNQAQSFRMTSQFTEQHIQNIPGMYIGIQSRLTRYLMLLQKIADLFHNGLDRERCECALKNIKSILKTSEEEVTKNEMINHALMINEKLEGRKNHLDKLALFIRSGPCLKIPRRSVGKKPLSRHLFLVSAFVNNLCTHYRDENEKLSWWKSLEDTIEQERRKNDIVQSFVPQRLSALDSNGGTSRAAEWVKDEQATMCALCYRRFTHIRRRHHCRACGKVRDICVHIFCRHCSSYSAKIDHLGPSEVRVCEVDFYRLNPNLKPKNAAALERLARFSEAGQRYAPYHHSFLMWTTQVRGQWPRKKSHLRVEYSAGLVHREGNSSRQYGHHLLHLRNLSPASSSLTGASSSSPPSSSSSSPFVATPPRQLTFDFAPIEKASDASATTVPLPAARLIFTPSMSRVFCVLQPDTLLAIFAAKEDAKPYSQVALLGTRLIYLVRLGVEKGDVDHSDSSTPSSRSLSRASSSSSLNLPTPTPSARPSSPTEPPLSSRTIRPPLQKALTEGDAATHQNNHFGQKTTHASLLAPSERPTQKAEVEGEENGDGGGSGETPSICWPKYFKPVSDEALSVLSNMNGFLVLPSNTDKMGHYFEAPNEELRNMWIKKIKSCIVEFGRG</sequence>
<dbReference type="AlphaFoldDB" id="A0A158QUA7"/>
<dbReference type="GO" id="GO:0051028">
    <property type="term" value="P:mRNA transport"/>
    <property type="evidence" value="ECO:0007669"/>
    <property type="project" value="UniProtKB-UniRule"/>
</dbReference>
<dbReference type="GO" id="GO:0006607">
    <property type="term" value="P:NLS-bearing protein import into nucleus"/>
    <property type="evidence" value="ECO:0007669"/>
    <property type="project" value="TreeGrafter"/>
</dbReference>
<dbReference type="PROSITE" id="PS51472">
    <property type="entry name" value="RRM_NUP35"/>
    <property type="match status" value="1"/>
</dbReference>
<dbReference type="InterPro" id="IPR007846">
    <property type="entry name" value="RRM_NUP35_dom"/>
</dbReference>
<dbReference type="InterPro" id="IPR000306">
    <property type="entry name" value="Znf_FYVE"/>
</dbReference>
<feature type="region of interest" description="Disordered" evidence="17">
    <location>
        <begin position="804"/>
        <end position="850"/>
    </location>
</feature>
<evidence type="ECO:0000256" key="16">
    <source>
        <dbReference type="PROSITE-ProRule" id="PRU00804"/>
    </source>
</evidence>
<dbReference type="InterPro" id="IPR035979">
    <property type="entry name" value="RBD_domain_sf"/>
</dbReference>
<dbReference type="Pfam" id="PF01363">
    <property type="entry name" value="FYVE"/>
    <property type="match status" value="1"/>
</dbReference>
<feature type="compositionally biased region" description="Low complexity" evidence="17">
    <location>
        <begin position="132"/>
        <end position="141"/>
    </location>
</feature>
<feature type="region of interest" description="Disordered" evidence="17">
    <location>
        <begin position="880"/>
        <end position="911"/>
    </location>
</feature>
<dbReference type="InterPro" id="IPR035899">
    <property type="entry name" value="DBL_dom_sf"/>
</dbReference>
<dbReference type="SUPFAM" id="SSF48065">
    <property type="entry name" value="DBL homology domain (DH-domain)"/>
    <property type="match status" value="1"/>
</dbReference>
<feature type="compositionally biased region" description="Low complexity" evidence="17">
    <location>
        <begin position="699"/>
        <end position="717"/>
    </location>
</feature>
<evidence type="ECO:0000256" key="12">
    <source>
        <dbReference type="ARBA" id="ARBA00023242"/>
    </source>
</evidence>
<feature type="domain" description="FYVE-type" evidence="18">
    <location>
        <begin position="550"/>
        <end position="616"/>
    </location>
</feature>
<evidence type="ECO:0000259" key="18">
    <source>
        <dbReference type="PROSITE" id="PS50178"/>
    </source>
</evidence>
<comment type="similarity">
    <text evidence="2">Belongs to the Nup35 family.</text>
</comment>
<keyword evidence="8" id="KW-0862">Zinc</keyword>
<evidence type="ECO:0000256" key="1">
    <source>
        <dbReference type="ARBA" id="ARBA00004567"/>
    </source>
</evidence>
<evidence type="ECO:0000256" key="10">
    <source>
        <dbReference type="ARBA" id="ARBA00023010"/>
    </source>
</evidence>
<keyword evidence="5" id="KW-0479">Metal-binding</keyword>
<proteinExistence type="inferred from homology"/>
<evidence type="ECO:0000256" key="2">
    <source>
        <dbReference type="ARBA" id="ARBA00009454"/>
    </source>
</evidence>
<organism evidence="20 21">
    <name type="scientific">Mesocestoides corti</name>
    <name type="common">Flatworm</name>
    <dbReference type="NCBI Taxonomy" id="53468"/>
    <lineage>
        <taxon>Eukaryota</taxon>
        <taxon>Metazoa</taxon>
        <taxon>Spiralia</taxon>
        <taxon>Lophotrochozoa</taxon>
        <taxon>Platyhelminthes</taxon>
        <taxon>Cestoda</taxon>
        <taxon>Eucestoda</taxon>
        <taxon>Cyclophyllidea</taxon>
        <taxon>Mesocestoididae</taxon>
        <taxon>Mesocestoides</taxon>
    </lineage>
</organism>